<dbReference type="InterPro" id="IPR005302">
    <property type="entry name" value="MoCF_Sase_C"/>
</dbReference>
<dbReference type="RefSeq" id="WP_367626706.1">
    <property type="nucleotide sequence ID" value="NZ_JBFNQD010000023.1"/>
</dbReference>
<feature type="domain" description="MOSC" evidence="1">
    <location>
        <begin position="92"/>
        <end position="240"/>
    </location>
</feature>
<dbReference type="SUPFAM" id="SSF50800">
    <property type="entry name" value="PK beta-barrel domain-like"/>
    <property type="match status" value="1"/>
</dbReference>
<sequence length="241" mass="26925">MGKNGLIGVIRRIQRFPVKSMGSDILDTAELHWNGLAGDRQYAFVKTNDRGRFPYLTGRDLPDLLLYRARYLKPEDPKTSTLVVHSPKGGEYDIDDPALCRELSEAAGEPVHLMQLGRGHFDSAVISLVSTTTTGRLAQAHGGDIDLQRFRINLLIEPADAESWERDWLDKRVAIGNREVRLRTDRPIERCVMITLDPQTAQRTPAIMKTVARQFANQIGIYGTVEQPGTIGLGDGIRFSD</sequence>
<accession>A0ABV3PY57</accession>
<organism evidence="2 3">
    <name type="scientific">Labrys neptuniae</name>
    <dbReference type="NCBI Taxonomy" id="376174"/>
    <lineage>
        <taxon>Bacteria</taxon>
        <taxon>Pseudomonadati</taxon>
        <taxon>Pseudomonadota</taxon>
        <taxon>Alphaproteobacteria</taxon>
        <taxon>Hyphomicrobiales</taxon>
        <taxon>Xanthobacteraceae</taxon>
        <taxon>Labrys</taxon>
    </lineage>
</organism>
<gene>
    <name evidence="2" type="ORF">ABXS05_31995</name>
</gene>
<proteinExistence type="predicted"/>
<dbReference type="PROSITE" id="PS51340">
    <property type="entry name" value="MOSC"/>
    <property type="match status" value="1"/>
</dbReference>
<dbReference type="Pfam" id="PF03476">
    <property type="entry name" value="MOSC_N"/>
    <property type="match status" value="1"/>
</dbReference>
<dbReference type="Pfam" id="PF03473">
    <property type="entry name" value="MOSC"/>
    <property type="match status" value="1"/>
</dbReference>
<name>A0ABV3PY57_9HYPH</name>
<keyword evidence="3" id="KW-1185">Reference proteome</keyword>
<dbReference type="Proteomes" id="UP001555786">
    <property type="component" value="Unassembled WGS sequence"/>
</dbReference>
<dbReference type="InterPro" id="IPR011037">
    <property type="entry name" value="Pyrv_Knase-like_insert_dom_sf"/>
</dbReference>
<comment type="caution">
    <text evidence="2">The sequence shown here is derived from an EMBL/GenBank/DDBJ whole genome shotgun (WGS) entry which is preliminary data.</text>
</comment>
<reference evidence="2 3" key="1">
    <citation type="submission" date="2024-07" db="EMBL/GenBank/DDBJ databases">
        <title>Description of Labrys sedimenti sp. nov., isolated from a diclofenac-degrading enrichment culture.</title>
        <authorList>
            <person name="Tancsics A."/>
            <person name="Csepanyi A."/>
        </authorList>
    </citation>
    <scope>NUCLEOTIDE SEQUENCE [LARGE SCALE GENOMIC DNA]</scope>
    <source>
        <strain evidence="2 3">LMG 23578</strain>
    </source>
</reference>
<evidence type="ECO:0000313" key="2">
    <source>
        <dbReference type="EMBL" id="MEW9310204.1"/>
    </source>
</evidence>
<dbReference type="InterPro" id="IPR005303">
    <property type="entry name" value="MOCOS_middle"/>
</dbReference>
<dbReference type="Gene3D" id="2.40.33.20">
    <property type="entry name" value="PK beta-barrel domain-like"/>
    <property type="match status" value="1"/>
</dbReference>
<evidence type="ECO:0000313" key="3">
    <source>
        <dbReference type="Proteomes" id="UP001555786"/>
    </source>
</evidence>
<evidence type="ECO:0000259" key="1">
    <source>
        <dbReference type="PROSITE" id="PS51340"/>
    </source>
</evidence>
<dbReference type="EMBL" id="JBFNQD010000023">
    <property type="protein sequence ID" value="MEW9310204.1"/>
    <property type="molecule type" value="Genomic_DNA"/>
</dbReference>
<protein>
    <submittedName>
        <fullName evidence="2">MOSC N-terminal beta barrel domain-containing protein</fullName>
    </submittedName>
</protein>